<evidence type="ECO:0000313" key="2">
    <source>
        <dbReference type="Proteomes" id="UP000821845"/>
    </source>
</evidence>
<comment type="caution">
    <text evidence="1">The sequence shown here is derived from an EMBL/GenBank/DDBJ whole genome shotgun (WGS) entry which is preliminary data.</text>
</comment>
<dbReference type="Proteomes" id="UP000821845">
    <property type="component" value="Chromosome 1"/>
</dbReference>
<organism evidence="1 2">
    <name type="scientific">Hyalomma asiaticum</name>
    <name type="common">Tick</name>
    <dbReference type="NCBI Taxonomy" id="266040"/>
    <lineage>
        <taxon>Eukaryota</taxon>
        <taxon>Metazoa</taxon>
        <taxon>Ecdysozoa</taxon>
        <taxon>Arthropoda</taxon>
        <taxon>Chelicerata</taxon>
        <taxon>Arachnida</taxon>
        <taxon>Acari</taxon>
        <taxon>Parasitiformes</taxon>
        <taxon>Ixodida</taxon>
        <taxon>Ixodoidea</taxon>
        <taxon>Ixodidae</taxon>
        <taxon>Hyalomminae</taxon>
        <taxon>Hyalomma</taxon>
    </lineage>
</organism>
<accession>A0ACB7TCS9</accession>
<gene>
    <name evidence="1" type="ORF">HPB50_004749</name>
</gene>
<keyword evidence="2" id="KW-1185">Reference proteome</keyword>
<name>A0ACB7TCS9_HYAAI</name>
<proteinExistence type="predicted"/>
<sequence length="93" mass="10748">MTLAVGKDWERVDRINNISEPPNKCDAFLFTRSFRMTEPAPVNPDTSQMFVSHVFVSLAFQAPLNDNQRYADYRKVLYLTPGMVRHRMRAGRG</sequence>
<reference evidence="1" key="1">
    <citation type="submission" date="2020-05" db="EMBL/GenBank/DDBJ databases">
        <title>Large-scale comparative analyses of tick genomes elucidate their genetic diversity and vector capacities.</title>
        <authorList>
            <person name="Jia N."/>
            <person name="Wang J."/>
            <person name="Shi W."/>
            <person name="Du L."/>
            <person name="Sun Y."/>
            <person name="Zhan W."/>
            <person name="Jiang J."/>
            <person name="Wang Q."/>
            <person name="Zhang B."/>
            <person name="Ji P."/>
            <person name="Sakyi L.B."/>
            <person name="Cui X."/>
            <person name="Yuan T."/>
            <person name="Jiang B."/>
            <person name="Yang W."/>
            <person name="Lam T.T.-Y."/>
            <person name="Chang Q."/>
            <person name="Ding S."/>
            <person name="Wang X."/>
            <person name="Zhu J."/>
            <person name="Ruan X."/>
            <person name="Zhao L."/>
            <person name="Wei J."/>
            <person name="Que T."/>
            <person name="Du C."/>
            <person name="Cheng J."/>
            <person name="Dai P."/>
            <person name="Han X."/>
            <person name="Huang E."/>
            <person name="Gao Y."/>
            <person name="Liu J."/>
            <person name="Shao H."/>
            <person name="Ye R."/>
            <person name="Li L."/>
            <person name="Wei W."/>
            <person name="Wang X."/>
            <person name="Wang C."/>
            <person name="Yang T."/>
            <person name="Huo Q."/>
            <person name="Li W."/>
            <person name="Guo W."/>
            <person name="Chen H."/>
            <person name="Zhou L."/>
            <person name="Ni X."/>
            <person name="Tian J."/>
            <person name="Zhou Y."/>
            <person name="Sheng Y."/>
            <person name="Liu T."/>
            <person name="Pan Y."/>
            <person name="Xia L."/>
            <person name="Li J."/>
            <person name="Zhao F."/>
            <person name="Cao W."/>
        </authorList>
    </citation>
    <scope>NUCLEOTIDE SEQUENCE</scope>
    <source>
        <strain evidence="1">Hyas-2018</strain>
    </source>
</reference>
<dbReference type="EMBL" id="CM023481">
    <property type="protein sequence ID" value="KAH6944740.1"/>
    <property type="molecule type" value="Genomic_DNA"/>
</dbReference>
<protein>
    <submittedName>
        <fullName evidence="1">Uncharacterized protein</fullName>
    </submittedName>
</protein>
<evidence type="ECO:0000313" key="1">
    <source>
        <dbReference type="EMBL" id="KAH6944740.1"/>
    </source>
</evidence>